<dbReference type="InterPro" id="IPR058240">
    <property type="entry name" value="rSAM_sf"/>
</dbReference>
<feature type="domain" description="Radical SAM core" evidence="11">
    <location>
        <begin position="148"/>
        <end position="367"/>
    </location>
</feature>
<feature type="binding site" evidence="9">
    <location>
        <position position="170"/>
    </location>
    <ligand>
        <name>[4Fe-4S] cluster</name>
        <dbReference type="ChEBI" id="CHEBI:49883"/>
        <label>2</label>
        <note>4Fe-4S-S-AdoMet</note>
    </ligand>
</feature>
<comment type="catalytic activity">
    <reaction evidence="8 9">
        <text>[[Fe-S] cluster scaffold protein carrying a second [4Fe-4S](2+) cluster] + N(6)-octanoyl-L-lysyl-[protein] + 2 oxidized [2Fe-2S]-[ferredoxin] + 2 S-adenosyl-L-methionine + 4 H(+) = [[Fe-S] cluster scaffold protein] + N(6)-[(R)-dihydrolipoyl]-L-lysyl-[protein] + 4 Fe(3+) + 2 hydrogen sulfide + 2 5'-deoxyadenosine + 2 L-methionine + 2 reduced [2Fe-2S]-[ferredoxin]</text>
        <dbReference type="Rhea" id="RHEA:16585"/>
        <dbReference type="Rhea" id="RHEA-COMP:9928"/>
        <dbReference type="Rhea" id="RHEA-COMP:10000"/>
        <dbReference type="Rhea" id="RHEA-COMP:10001"/>
        <dbReference type="Rhea" id="RHEA-COMP:10475"/>
        <dbReference type="Rhea" id="RHEA-COMP:14568"/>
        <dbReference type="Rhea" id="RHEA-COMP:14569"/>
        <dbReference type="ChEBI" id="CHEBI:15378"/>
        <dbReference type="ChEBI" id="CHEBI:17319"/>
        <dbReference type="ChEBI" id="CHEBI:29034"/>
        <dbReference type="ChEBI" id="CHEBI:29919"/>
        <dbReference type="ChEBI" id="CHEBI:33722"/>
        <dbReference type="ChEBI" id="CHEBI:33737"/>
        <dbReference type="ChEBI" id="CHEBI:33738"/>
        <dbReference type="ChEBI" id="CHEBI:57844"/>
        <dbReference type="ChEBI" id="CHEBI:59789"/>
        <dbReference type="ChEBI" id="CHEBI:78809"/>
        <dbReference type="ChEBI" id="CHEBI:83100"/>
        <dbReference type="EC" id="2.8.1.8"/>
    </reaction>
</comment>
<dbReference type="NCBIfam" id="NF009544">
    <property type="entry name" value="PRK12928.1"/>
    <property type="match status" value="1"/>
</dbReference>
<evidence type="ECO:0000256" key="2">
    <source>
        <dbReference type="ARBA" id="ARBA00022485"/>
    </source>
</evidence>
<dbReference type="GO" id="GO:0046872">
    <property type="term" value="F:metal ion binding"/>
    <property type="evidence" value="ECO:0007669"/>
    <property type="project" value="UniProtKB-KW"/>
</dbReference>
<comment type="subcellular location">
    <subcellularLocation>
        <location evidence="1 9">Mitochondrion</location>
    </subcellularLocation>
</comment>
<keyword evidence="7 9" id="KW-0411">Iron-sulfur</keyword>
<dbReference type="NCBIfam" id="TIGR00510">
    <property type="entry name" value="lipA"/>
    <property type="match status" value="1"/>
</dbReference>
<proteinExistence type="inferred from homology"/>
<evidence type="ECO:0000256" key="8">
    <source>
        <dbReference type="ARBA" id="ARBA00047326"/>
    </source>
</evidence>
<feature type="binding site" evidence="9">
    <location>
        <position position="163"/>
    </location>
    <ligand>
        <name>[4Fe-4S] cluster</name>
        <dbReference type="ChEBI" id="CHEBI:49883"/>
        <label>2</label>
        <note>4Fe-4S-S-AdoMet</note>
    </ligand>
</feature>
<reference evidence="12" key="1">
    <citation type="submission" date="2021-12" db="EMBL/GenBank/DDBJ databases">
        <title>Prjna785345.</title>
        <authorList>
            <person name="Rujirawat T."/>
            <person name="Krajaejun T."/>
        </authorList>
    </citation>
    <scope>NUCLEOTIDE SEQUENCE</scope>
    <source>
        <strain evidence="12">Pi057C3</strain>
    </source>
</reference>
<dbReference type="SFLD" id="SFLDG01058">
    <property type="entry name" value="lipoyl_synthase_like"/>
    <property type="match status" value="1"/>
</dbReference>
<dbReference type="NCBIfam" id="NF004019">
    <property type="entry name" value="PRK05481.1"/>
    <property type="match status" value="1"/>
</dbReference>
<keyword evidence="2 9" id="KW-0004">4Fe-4S</keyword>
<evidence type="ECO:0000259" key="11">
    <source>
        <dbReference type="PROSITE" id="PS51918"/>
    </source>
</evidence>
<organism evidence="12 13">
    <name type="scientific">Pythium insidiosum</name>
    <name type="common">Pythiosis disease agent</name>
    <dbReference type="NCBI Taxonomy" id="114742"/>
    <lineage>
        <taxon>Eukaryota</taxon>
        <taxon>Sar</taxon>
        <taxon>Stramenopiles</taxon>
        <taxon>Oomycota</taxon>
        <taxon>Peronosporomycetes</taxon>
        <taxon>Pythiales</taxon>
        <taxon>Pythiaceae</taxon>
        <taxon>Pythium</taxon>
    </lineage>
</organism>
<comment type="pathway">
    <text evidence="9">Protein modification; protein lipoylation via endogenous pathway; protein N(6)-(lipoyl)lysine from octanoyl-[acyl-carrier-protein]: step 2/2.</text>
</comment>
<dbReference type="InterPro" id="IPR013785">
    <property type="entry name" value="Aldolase_TIM"/>
</dbReference>
<dbReference type="HAMAP" id="MF_00206">
    <property type="entry name" value="Lipoyl_synth"/>
    <property type="match status" value="1"/>
</dbReference>
<accession>A0AAD5LHM9</accession>
<dbReference type="InterPro" id="IPR007197">
    <property type="entry name" value="rSAM"/>
</dbReference>
<evidence type="ECO:0000256" key="4">
    <source>
        <dbReference type="ARBA" id="ARBA00022691"/>
    </source>
</evidence>
<evidence type="ECO:0000256" key="10">
    <source>
        <dbReference type="SAM" id="MobiDB-lite"/>
    </source>
</evidence>
<dbReference type="GO" id="GO:0051539">
    <property type="term" value="F:4 iron, 4 sulfur cluster binding"/>
    <property type="evidence" value="ECO:0007669"/>
    <property type="project" value="UniProtKB-UniRule"/>
</dbReference>
<keyword evidence="9" id="KW-0496">Mitochondrion</keyword>
<dbReference type="AlphaFoldDB" id="A0AAD5LHM9"/>
<evidence type="ECO:0000313" key="13">
    <source>
        <dbReference type="Proteomes" id="UP001209570"/>
    </source>
</evidence>
<name>A0AAD5LHM9_PYTIN</name>
<feature type="region of interest" description="Disordered" evidence="10">
    <location>
        <begin position="84"/>
        <end position="111"/>
    </location>
</feature>
<dbReference type="EC" id="2.8.1.8" evidence="9"/>
<evidence type="ECO:0000256" key="9">
    <source>
        <dbReference type="HAMAP-Rule" id="MF_03123"/>
    </source>
</evidence>
<keyword evidence="5 9" id="KW-0479">Metal-binding</keyword>
<dbReference type="InterPro" id="IPR003698">
    <property type="entry name" value="Lipoyl_synth"/>
</dbReference>
<dbReference type="SFLD" id="SFLDS00029">
    <property type="entry name" value="Radical_SAM"/>
    <property type="match status" value="1"/>
</dbReference>
<dbReference type="Pfam" id="PF16881">
    <property type="entry name" value="LIAS_N"/>
    <property type="match status" value="1"/>
</dbReference>
<dbReference type="Gene3D" id="3.20.20.70">
    <property type="entry name" value="Aldolase class I"/>
    <property type="match status" value="1"/>
</dbReference>
<dbReference type="Pfam" id="PF04055">
    <property type="entry name" value="Radical_SAM"/>
    <property type="match status" value="1"/>
</dbReference>
<dbReference type="GO" id="GO:0009249">
    <property type="term" value="P:protein lipoylation"/>
    <property type="evidence" value="ECO:0007669"/>
    <property type="project" value="UniProtKB-UniRule"/>
</dbReference>
<dbReference type="GO" id="GO:0005739">
    <property type="term" value="C:mitochondrion"/>
    <property type="evidence" value="ECO:0007669"/>
    <property type="project" value="UniProtKB-SubCell"/>
</dbReference>
<evidence type="ECO:0000256" key="3">
    <source>
        <dbReference type="ARBA" id="ARBA00022679"/>
    </source>
</evidence>
<feature type="binding site" evidence="9">
    <location>
        <position position="143"/>
    </location>
    <ligand>
        <name>[4Fe-4S] cluster</name>
        <dbReference type="ChEBI" id="CHEBI:49883"/>
        <label>1</label>
    </ligand>
</feature>
<dbReference type="CDD" id="cd01335">
    <property type="entry name" value="Radical_SAM"/>
    <property type="match status" value="1"/>
</dbReference>
<evidence type="ECO:0000256" key="7">
    <source>
        <dbReference type="ARBA" id="ARBA00023014"/>
    </source>
</evidence>
<dbReference type="PANTHER" id="PTHR10949">
    <property type="entry name" value="LIPOYL SYNTHASE"/>
    <property type="match status" value="1"/>
</dbReference>
<dbReference type="PROSITE" id="PS51918">
    <property type="entry name" value="RADICAL_SAM"/>
    <property type="match status" value="1"/>
</dbReference>
<keyword evidence="6 9" id="KW-0408">Iron</keyword>
<dbReference type="SFLD" id="SFLDF00271">
    <property type="entry name" value="lipoyl_synthase"/>
    <property type="match status" value="1"/>
</dbReference>
<keyword evidence="4 9" id="KW-0949">S-adenosyl-L-methionine</keyword>
<evidence type="ECO:0000256" key="1">
    <source>
        <dbReference type="ARBA" id="ARBA00004173"/>
    </source>
</evidence>
<feature type="binding site" evidence="9">
    <location>
        <position position="167"/>
    </location>
    <ligand>
        <name>[4Fe-4S] cluster</name>
        <dbReference type="ChEBI" id="CHEBI:49883"/>
        <label>2</label>
        <note>4Fe-4S-S-AdoMet</note>
    </ligand>
</feature>
<dbReference type="InterPro" id="IPR031691">
    <property type="entry name" value="LIAS_N"/>
</dbReference>
<evidence type="ECO:0000256" key="5">
    <source>
        <dbReference type="ARBA" id="ARBA00022723"/>
    </source>
</evidence>
<keyword evidence="3 9" id="KW-0808">Transferase</keyword>
<dbReference type="EMBL" id="JAKCXM010000205">
    <property type="protein sequence ID" value="KAJ0398763.1"/>
    <property type="molecule type" value="Genomic_DNA"/>
</dbReference>
<comment type="similarity">
    <text evidence="9">Belongs to the radical SAM superfamily. Lipoyl synthase family.</text>
</comment>
<feature type="binding site" evidence="9">
    <location>
        <position position="132"/>
    </location>
    <ligand>
        <name>[4Fe-4S] cluster</name>
        <dbReference type="ChEBI" id="CHEBI:49883"/>
        <label>1</label>
    </ligand>
</feature>
<dbReference type="SUPFAM" id="SSF102114">
    <property type="entry name" value="Radical SAM enzymes"/>
    <property type="match status" value="1"/>
</dbReference>
<dbReference type="Proteomes" id="UP001209570">
    <property type="component" value="Unassembled WGS sequence"/>
</dbReference>
<feature type="binding site" evidence="9">
    <location>
        <position position="378"/>
    </location>
    <ligand>
        <name>[4Fe-4S] cluster</name>
        <dbReference type="ChEBI" id="CHEBI:49883"/>
        <label>1</label>
    </ligand>
</feature>
<dbReference type="PANTHER" id="PTHR10949:SF0">
    <property type="entry name" value="LIPOYL SYNTHASE, MITOCHONDRIAL"/>
    <property type="match status" value="1"/>
</dbReference>
<dbReference type="GO" id="GO:0016992">
    <property type="term" value="F:lipoate synthase activity"/>
    <property type="evidence" value="ECO:0007669"/>
    <property type="project" value="UniProtKB-UniRule"/>
</dbReference>
<comment type="cofactor">
    <cofactor evidence="9">
        <name>[4Fe-4S] cluster</name>
        <dbReference type="ChEBI" id="CHEBI:49883"/>
    </cofactor>
    <text evidence="9">Binds 2 [4Fe-4S] clusters per subunit. One cluster is coordinated with 3 cysteines and an exchangeable S-adenosyl-L-methionine.</text>
</comment>
<dbReference type="InterPro" id="IPR006638">
    <property type="entry name" value="Elp3/MiaA/NifB-like_rSAM"/>
</dbReference>
<protein>
    <recommendedName>
        <fullName evidence="9">Lipoyl synthase, mitochondrial</fullName>
        <ecNumber evidence="9">2.8.1.8</ecNumber>
    </recommendedName>
    <alternativeName>
        <fullName evidence="9">Lipoate synthase</fullName>
        <shortName evidence="9">LS</shortName>
        <shortName evidence="9">Lip-syn</shortName>
    </alternativeName>
    <alternativeName>
        <fullName evidence="9">Lipoic acid synthase</fullName>
    </alternativeName>
</protein>
<keyword evidence="13" id="KW-1185">Reference proteome</keyword>
<comment type="caution">
    <text evidence="12">The sequence shown here is derived from an EMBL/GenBank/DDBJ whole genome shotgun (WGS) entry which is preliminary data.</text>
</comment>
<sequence length="400" mass="44064">MLPRATTTTTLRVRELCGCASAMSRSRARALSSVAAPQVKVTKSERGDRLQALRERLAAEAQQGPAFSDLGISLQDFAFADGDEAQAPGVKPSRKPNASNRKPSWLKAQPTQGANYERLKQTVRGLGLATVCEEAKCPNIGECWGGGKDGIATATIMLMGDTCTRGCSFCAVKTSKKPAPLDPEEPMKVATAISQWGLDYIVFTSVDRDDYPDYGAEHFAKTVSLLREKLPEIIIECLTPDFQGDKALIDMVARSGLDVFAHNVETVERLQRRVRDYRANYKQSLFVLEQAKVSVPTMVTKTSLMLGLGERKEDIFQTLKDLRNSGVDVVTFGQYLRPSVKHMPVKEYVTPEAFAEWQKVAEQMGFLYVASGPMVRSSYKAGEFFMKNLLQGRKQAIASA</sequence>
<comment type="function">
    <text evidence="9">Catalyzes the radical-mediated insertion of two sulfur atoms into the C-6 and C-8 positions of the octanoyl moiety bound to the lipoyl domains of lipoate-dependent enzymes, thereby converting the octanoylated domains into lipoylated derivatives.</text>
</comment>
<feature type="binding site" evidence="9">
    <location>
        <position position="137"/>
    </location>
    <ligand>
        <name>[4Fe-4S] cluster</name>
        <dbReference type="ChEBI" id="CHEBI:49883"/>
        <label>1</label>
    </ligand>
</feature>
<dbReference type="SMART" id="SM00729">
    <property type="entry name" value="Elp3"/>
    <property type="match status" value="1"/>
</dbReference>
<evidence type="ECO:0000313" key="12">
    <source>
        <dbReference type="EMBL" id="KAJ0398763.1"/>
    </source>
</evidence>
<gene>
    <name evidence="12" type="ORF">P43SY_009831</name>
</gene>
<evidence type="ECO:0000256" key="6">
    <source>
        <dbReference type="ARBA" id="ARBA00023004"/>
    </source>
</evidence>